<feature type="compositionally biased region" description="Low complexity" evidence="1">
    <location>
        <begin position="153"/>
        <end position="164"/>
    </location>
</feature>
<dbReference type="SUPFAM" id="SSF143503">
    <property type="entry name" value="PUG domain-like"/>
    <property type="match status" value="1"/>
</dbReference>
<evidence type="ECO:0000313" key="3">
    <source>
        <dbReference type="EMBL" id="CAE2272937.1"/>
    </source>
</evidence>
<proteinExistence type="predicted"/>
<gene>
    <name evidence="3" type="ORF">OAUR00152_LOCUS33169</name>
</gene>
<accession>A0A7S4JTQ5</accession>
<feature type="compositionally biased region" description="Gly residues" evidence="1">
    <location>
        <begin position="71"/>
        <end position="80"/>
    </location>
</feature>
<dbReference type="EMBL" id="HBKQ01048032">
    <property type="protein sequence ID" value="CAE2272937.1"/>
    <property type="molecule type" value="Transcribed_RNA"/>
</dbReference>
<evidence type="ECO:0000259" key="2">
    <source>
        <dbReference type="PROSITE" id="PS50030"/>
    </source>
</evidence>
<dbReference type="SUPFAM" id="SSF46934">
    <property type="entry name" value="UBA-like"/>
    <property type="match status" value="1"/>
</dbReference>
<dbReference type="Gene3D" id="1.10.8.10">
    <property type="entry name" value="DNA helicase RuvA subunit, C-terminal domain"/>
    <property type="match status" value="1"/>
</dbReference>
<feature type="compositionally biased region" description="Gly residues" evidence="1">
    <location>
        <begin position="203"/>
        <end position="212"/>
    </location>
</feature>
<evidence type="ECO:0000256" key="1">
    <source>
        <dbReference type="SAM" id="MobiDB-lite"/>
    </source>
</evidence>
<dbReference type="InterPro" id="IPR009060">
    <property type="entry name" value="UBA-like_sf"/>
</dbReference>
<feature type="compositionally biased region" description="Basic and acidic residues" evidence="1">
    <location>
        <begin position="103"/>
        <end position="125"/>
    </location>
</feature>
<dbReference type="InterPro" id="IPR036339">
    <property type="entry name" value="PUB-like_dom_sf"/>
</dbReference>
<feature type="compositionally biased region" description="Basic residues" evidence="1">
    <location>
        <begin position="143"/>
        <end position="152"/>
    </location>
</feature>
<feature type="region of interest" description="Disordered" evidence="1">
    <location>
        <begin position="71"/>
        <end position="215"/>
    </location>
</feature>
<feature type="compositionally biased region" description="Low complexity" evidence="1">
    <location>
        <begin position="130"/>
        <end position="142"/>
    </location>
</feature>
<reference evidence="3" key="1">
    <citation type="submission" date="2021-01" db="EMBL/GenBank/DDBJ databases">
        <authorList>
            <person name="Corre E."/>
            <person name="Pelletier E."/>
            <person name="Niang G."/>
            <person name="Scheremetjew M."/>
            <person name="Finn R."/>
            <person name="Kale V."/>
            <person name="Holt S."/>
            <person name="Cochrane G."/>
            <person name="Meng A."/>
            <person name="Brown T."/>
            <person name="Cohen L."/>
        </authorList>
    </citation>
    <scope>NUCLEOTIDE SEQUENCE</scope>
    <source>
        <strain evidence="3">Isolate 1302-5</strain>
    </source>
</reference>
<organism evidence="3">
    <name type="scientific">Odontella aurita</name>
    <dbReference type="NCBI Taxonomy" id="265563"/>
    <lineage>
        <taxon>Eukaryota</taxon>
        <taxon>Sar</taxon>
        <taxon>Stramenopiles</taxon>
        <taxon>Ochrophyta</taxon>
        <taxon>Bacillariophyta</taxon>
        <taxon>Mediophyceae</taxon>
        <taxon>Biddulphiophycidae</taxon>
        <taxon>Eupodiscales</taxon>
        <taxon>Odontellaceae</taxon>
        <taxon>Odontella</taxon>
    </lineage>
</organism>
<protein>
    <recommendedName>
        <fullName evidence="2">UBA domain-containing protein</fullName>
    </recommendedName>
</protein>
<feature type="domain" description="UBA" evidence="2">
    <location>
        <begin position="28"/>
        <end position="68"/>
    </location>
</feature>
<dbReference type="SMART" id="SM00165">
    <property type="entry name" value="UBA"/>
    <property type="match status" value="1"/>
</dbReference>
<sequence length="499" mass="53612">MFKRFTDEMAGAASAATSGLRGFINGGGEEEEKVRRLRGMGFDAAEARHALRSCDGDVERAAELLLLSRQGGGNAAGAGRGRARGRDRASPPRRANTAPSGEDDVRRAMEASRRDEEQRMVREAQEASMAAGAGAATTTRTVGTKKKGKKKSAAAQPTTAAGRAAAKRADEAAQGKFGTGKGVKKKPAAVKTQSFDSYLPSSSGGGGGGGGVRMKSNGLTAHHPNVKVPGQMKDKTKEEQILRCADRLSPHPAAVDTLYRALTAVRDDPANDRYRKVDKTTAGYVNTLKDRPGAEDMLLAMSFKKRGANELVLERSMVDPALLYLGITALEKAKATEEYKDEKLKAAFAKEIKNIQLSANDSEAEAVRRAEFMAKCPSEPKGGQGALVQLTIADQTVRRRFDGDDIFRDVLNWIGGHGSAIPNKIASREWCLVDLNRYPVVPIDTEKNIDKTLQFIGCWPSGKLEIRPSTDEWKQLKDTGGEVMGSSRGLGSAPTDELH</sequence>
<dbReference type="Pfam" id="PF00627">
    <property type="entry name" value="UBA"/>
    <property type="match status" value="1"/>
</dbReference>
<dbReference type="PROSITE" id="PS50030">
    <property type="entry name" value="UBA"/>
    <property type="match status" value="1"/>
</dbReference>
<name>A0A7S4JTQ5_9STRA</name>
<dbReference type="CDD" id="cd14291">
    <property type="entry name" value="UBA1_NUB1_like"/>
    <property type="match status" value="1"/>
</dbReference>
<dbReference type="Gene3D" id="1.20.58.2190">
    <property type="match status" value="1"/>
</dbReference>
<dbReference type="InterPro" id="IPR015940">
    <property type="entry name" value="UBA"/>
</dbReference>
<dbReference type="CDD" id="cd09212">
    <property type="entry name" value="PUB"/>
    <property type="match status" value="1"/>
</dbReference>
<feature type="region of interest" description="Disordered" evidence="1">
    <location>
        <begin position="478"/>
        <end position="499"/>
    </location>
</feature>
<dbReference type="AlphaFoldDB" id="A0A7S4JTQ5"/>